<feature type="transmembrane region" description="Helical" evidence="1">
    <location>
        <begin position="466"/>
        <end position="486"/>
    </location>
</feature>
<keyword evidence="1" id="KW-1133">Transmembrane helix</keyword>
<keyword evidence="1" id="KW-0472">Membrane</keyword>
<dbReference type="Proteomes" id="UP000585665">
    <property type="component" value="Unassembled WGS sequence"/>
</dbReference>
<feature type="transmembrane region" description="Helical" evidence="1">
    <location>
        <begin position="437"/>
        <end position="459"/>
    </location>
</feature>
<evidence type="ECO:0000313" key="3">
    <source>
        <dbReference type="Proteomes" id="UP000585665"/>
    </source>
</evidence>
<organism evidence="2 3">
    <name type="scientific">Ameyamaea chiangmaiensis</name>
    <dbReference type="NCBI Taxonomy" id="442969"/>
    <lineage>
        <taxon>Bacteria</taxon>
        <taxon>Pseudomonadati</taxon>
        <taxon>Pseudomonadota</taxon>
        <taxon>Alphaproteobacteria</taxon>
        <taxon>Acetobacterales</taxon>
        <taxon>Acetobacteraceae</taxon>
        <taxon>Ameyamaea</taxon>
    </lineage>
</organism>
<feature type="transmembrane region" description="Helical" evidence="1">
    <location>
        <begin position="244"/>
        <end position="266"/>
    </location>
</feature>
<evidence type="ECO:0008006" key="4">
    <source>
        <dbReference type="Google" id="ProtNLM"/>
    </source>
</evidence>
<evidence type="ECO:0000313" key="2">
    <source>
        <dbReference type="EMBL" id="NVN39189.1"/>
    </source>
</evidence>
<comment type="caution">
    <text evidence="2">The sequence shown here is derived from an EMBL/GenBank/DDBJ whole genome shotgun (WGS) entry which is preliminary data.</text>
</comment>
<keyword evidence="1" id="KW-0812">Transmembrane</keyword>
<evidence type="ECO:0000256" key="1">
    <source>
        <dbReference type="SAM" id="Phobius"/>
    </source>
</evidence>
<feature type="transmembrane region" description="Helical" evidence="1">
    <location>
        <begin position="308"/>
        <end position="328"/>
    </location>
</feature>
<name>A0A850P923_9PROT</name>
<dbReference type="PANTHER" id="PTHR38454">
    <property type="entry name" value="INTEGRAL MEMBRANE PROTEIN-RELATED"/>
    <property type="match status" value="1"/>
</dbReference>
<reference evidence="2 3" key="1">
    <citation type="submission" date="2020-06" db="EMBL/GenBank/DDBJ databases">
        <title>Description of novel acetic acid bacteria.</title>
        <authorList>
            <person name="Sombolestani A."/>
        </authorList>
    </citation>
    <scope>NUCLEOTIDE SEQUENCE [LARGE SCALE GENOMIC DNA]</scope>
    <source>
        <strain evidence="2 3">LMG 27010</strain>
    </source>
</reference>
<dbReference type="RefSeq" id="WP_176612209.1">
    <property type="nucleotide sequence ID" value="NZ_JABXXR010000004.1"/>
</dbReference>
<dbReference type="PANTHER" id="PTHR38454:SF1">
    <property type="entry name" value="INTEGRAL MEMBRANE PROTEIN"/>
    <property type="match status" value="1"/>
</dbReference>
<feature type="transmembrane region" description="Helical" evidence="1">
    <location>
        <begin position="372"/>
        <end position="391"/>
    </location>
</feature>
<feature type="transmembrane region" description="Helical" evidence="1">
    <location>
        <begin position="194"/>
        <end position="224"/>
    </location>
</feature>
<gene>
    <name evidence="2" type="ORF">HUK82_01230</name>
</gene>
<feature type="transmembrane region" description="Helical" evidence="1">
    <location>
        <begin position="831"/>
        <end position="851"/>
    </location>
</feature>
<protein>
    <recommendedName>
        <fullName evidence="4">YfhO family protein</fullName>
    </recommendedName>
</protein>
<dbReference type="InterPro" id="IPR018580">
    <property type="entry name" value="Uncharacterised_YfhO"/>
</dbReference>
<keyword evidence="3" id="KW-1185">Reference proteome</keyword>
<proteinExistence type="predicted"/>
<feature type="transmembrane region" description="Helical" evidence="1">
    <location>
        <begin position="335"/>
        <end position="352"/>
    </location>
</feature>
<sequence>MRGLIPFLRRRAVLCLVLVAPLLVHLPELVTGLSSDPLPMISGLGLTGADWHAGIVPGRPGWIDGNAGATVQALGRRVACDWWHGEVPWWNPYDGVGMPLAGEYQPAAFFMPFVLLLGLDNGLLWLKIALQTLAGVSMLCLLRRLRLSQPACLAGALAYGFNGTFAWASDSPIQPLPFLPLILLGIEHARERGLAILALGVGGLLLAGFPETAFLLGLLAVGWAVVRMFDAQDTTARIGFVRRVVIGGVAGCALAAPQLVAFAAYLPEAILGQHGGMIDRPLPRSGWSMLLMPAINGPIFFADQTSLWFQLGGYAGVVLLTLALIGVWVTPDRRLSRWLVAFIALMVCKIGDVRPVSRLLDLLPAFGHAMVFRYGVPAVLCALTVLAAFAIDGVSRAPARTRWRLCVACGTLVAVLATIAVWQDRATMGVVLAQPGGYAFVIGAIVWGATGLGAVMVAVGNGWSRLCAGVLAVDAVVLFCIPLLGVRPADPIDQGLVAFLHARLRPGERVVSMGPLGPNYGAYFAIPSLNHITAPAPRRWIEALRRDIDPVLDEVTFNGTLPFDISGDYSLTRVVAAAPERLTALGVRFVLAWKGAPVPGIRPLGAREVGGTPMLDLSPTGHVTEIVLPPGSLPTVTLGQLSLRRGGGATEGQLHAALCDEATCGSGEASLAGTGEGGQISITLPDRFAVPASERPVRLRLWLTGASGTLSLYQRVTAAGASVPDLLAFRADAPRVVYDGPRGVAYELPRVAPYFEAGDACRVRMIDRANVEATCRDASVLLRRELMMTGWQARVNGRRVTPGTDGLFQRVPLPRGTSVVRFRYVPPYARLGWALACGGVVTLMVGAVSDLRRRTEKRMPQAWPHP</sequence>
<accession>A0A850P923</accession>
<dbReference type="AlphaFoldDB" id="A0A850P923"/>
<dbReference type="EMBL" id="JABXXR010000004">
    <property type="protein sequence ID" value="NVN39189.1"/>
    <property type="molecule type" value="Genomic_DNA"/>
</dbReference>
<feature type="transmembrane region" description="Helical" evidence="1">
    <location>
        <begin position="403"/>
        <end position="422"/>
    </location>
</feature>